<feature type="domain" description="Cdc37 C-terminal" evidence="7">
    <location>
        <begin position="379"/>
        <end position="460"/>
    </location>
</feature>
<dbReference type="InterPro" id="IPR004918">
    <property type="entry name" value="Cdc37"/>
</dbReference>
<feature type="coiled-coil region" evidence="6">
    <location>
        <begin position="136"/>
        <end position="170"/>
    </location>
</feature>
<dbReference type="GO" id="GO:0051087">
    <property type="term" value="F:protein-folding chaperone binding"/>
    <property type="evidence" value="ECO:0007669"/>
    <property type="project" value="TreeGrafter"/>
</dbReference>
<dbReference type="PANTHER" id="PTHR12800">
    <property type="entry name" value="CDC37-RELATED"/>
    <property type="match status" value="1"/>
</dbReference>
<dbReference type="GO" id="GO:0019901">
    <property type="term" value="F:protein kinase binding"/>
    <property type="evidence" value="ECO:0007669"/>
    <property type="project" value="InterPro"/>
</dbReference>
<dbReference type="GO" id="GO:0031072">
    <property type="term" value="F:heat shock protein binding"/>
    <property type="evidence" value="ECO:0007669"/>
    <property type="project" value="EnsemblFungi"/>
</dbReference>
<reference evidence="10 11" key="1">
    <citation type="submission" date="2016-07" db="EMBL/GenBank/DDBJ databases">
        <title>Pervasive Adenine N6-methylation of Active Genes in Fungi.</title>
        <authorList>
            <consortium name="DOE Joint Genome Institute"/>
            <person name="Mondo S.J."/>
            <person name="Dannebaum R.O."/>
            <person name="Kuo R.C."/>
            <person name="Labutti K."/>
            <person name="Haridas S."/>
            <person name="Kuo A."/>
            <person name="Salamov A."/>
            <person name="Ahrendt S.R."/>
            <person name="Lipzen A."/>
            <person name="Sullivan W."/>
            <person name="Andreopoulos W.B."/>
            <person name="Clum A."/>
            <person name="Lindquist E."/>
            <person name="Daum C."/>
            <person name="Ramamoorthy G.K."/>
            <person name="Gryganskyi A."/>
            <person name="Culley D."/>
            <person name="Magnuson J.K."/>
            <person name="James T.Y."/>
            <person name="O'Malley M.A."/>
            <person name="Stajich J.E."/>
            <person name="Spatafora J.W."/>
            <person name="Visel A."/>
            <person name="Grigoriev I.V."/>
        </authorList>
    </citation>
    <scope>NUCLEOTIDE SEQUENCE [LARGE SCALE GENOMIC DNA]</scope>
    <source>
        <strain evidence="10 11">NRRL 3301</strain>
    </source>
</reference>
<evidence type="ECO:0000313" key="11">
    <source>
        <dbReference type="Proteomes" id="UP000242146"/>
    </source>
</evidence>
<evidence type="ECO:0000256" key="4">
    <source>
        <dbReference type="ARBA" id="ARBA00023186"/>
    </source>
</evidence>
<keyword evidence="4" id="KW-0143">Chaperone</keyword>
<dbReference type="GO" id="GO:0005737">
    <property type="term" value="C:cytoplasm"/>
    <property type="evidence" value="ECO:0007669"/>
    <property type="project" value="UniProtKB-SubCell"/>
</dbReference>
<feature type="domain" description="Cdc37 N-terminal" evidence="9">
    <location>
        <begin position="2"/>
        <end position="181"/>
    </location>
</feature>
<dbReference type="SMART" id="SM01071">
    <property type="entry name" value="CDC37_N"/>
    <property type="match status" value="1"/>
</dbReference>
<evidence type="ECO:0000256" key="2">
    <source>
        <dbReference type="ARBA" id="ARBA00006222"/>
    </source>
</evidence>
<dbReference type="PANTHER" id="PTHR12800:SF4">
    <property type="entry name" value="HSP90 CO-CHAPERONE CDC37"/>
    <property type="match status" value="1"/>
</dbReference>
<dbReference type="GO" id="GO:0006457">
    <property type="term" value="P:protein folding"/>
    <property type="evidence" value="ECO:0007669"/>
    <property type="project" value="EnsemblFungi"/>
</dbReference>
<evidence type="ECO:0000256" key="1">
    <source>
        <dbReference type="ARBA" id="ARBA00004496"/>
    </source>
</evidence>
<feature type="domain" description="Cdc37 Hsp90 binding" evidence="8">
    <location>
        <begin position="187"/>
        <end position="364"/>
    </location>
</feature>
<accession>A0A1X2G609</accession>
<dbReference type="SMART" id="SM01070">
    <property type="entry name" value="CDC37_M"/>
    <property type="match status" value="1"/>
</dbReference>
<dbReference type="STRING" id="101127.A0A1X2G609"/>
<gene>
    <name evidence="10" type="ORF">DM01DRAFT_1410857</name>
</gene>
<dbReference type="OrthoDB" id="440202at2759"/>
<dbReference type="GO" id="GO:0051082">
    <property type="term" value="F:unfolded protein binding"/>
    <property type="evidence" value="ECO:0007669"/>
    <property type="project" value="TreeGrafter"/>
</dbReference>
<keyword evidence="11" id="KW-1185">Reference proteome</keyword>
<keyword evidence="6" id="KW-0175">Coiled coil</keyword>
<evidence type="ECO:0000256" key="5">
    <source>
        <dbReference type="ARBA" id="ARBA00031396"/>
    </source>
</evidence>
<dbReference type="Proteomes" id="UP000242146">
    <property type="component" value="Unassembled WGS sequence"/>
</dbReference>
<evidence type="ECO:0000259" key="9">
    <source>
        <dbReference type="SMART" id="SM01071"/>
    </source>
</evidence>
<dbReference type="GO" id="GO:0005634">
    <property type="term" value="C:nucleus"/>
    <property type="evidence" value="ECO:0007669"/>
    <property type="project" value="EnsemblFungi"/>
</dbReference>
<evidence type="ECO:0000256" key="6">
    <source>
        <dbReference type="SAM" id="Coils"/>
    </source>
</evidence>
<dbReference type="Pfam" id="PF08565">
    <property type="entry name" value="CDC37_M"/>
    <property type="match status" value="1"/>
</dbReference>
<evidence type="ECO:0000313" key="10">
    <source>
        <dbReference type="EMBL" id="ORX45919.1"/>
    </source>
</evidence>
<dbReference type="Gene3D" id="6.10.140.250">
    <property type="match status" value="1"/>
</dbReference>
<evidence type="ECO:0000259" key="8">
    <source>
        <dbReference type="SMART" id="SM01070"/>
    </source>
</evidence>
<dbReference type="Gene3D" id="1.20.58.610">
    <property type="entry name" value="Cdc37, Hsp90 binding domain"/>
    <property type="match status" value="1"/>
</dbReference>
<dbReference type="InterPro" id="IPR038189">
    <property type="entry name" value="Cdc37_Hsp90-bd_sf"/>
</dbReference>
<keyword evidence="3" id="KW-0963">Cytoplasm</keyword>
<comment type="similarity">
    <text evidence="2">Belongs to the CDC37 family.</text>
</comment>
<organism evidence="10 11">
    <name type="scientific">Hesseltinella vesiculosa</name>
    <dbReference type="NCBI Taxonomy" id="101127"/>
    <lineage>
        <taxon>Eukaryota</taxon>
        <taxon>Fungi</taxon>
        <taxon>Fungi incertae sedis</taxon>
        <taxon>Mucoromycota</taxon>
        <taxon>Mucoromycotina</taxon>
        <taxon>Mucoromycetes</taxon>
        <taxon>Mucorales</taxon>
        <taxon>Cunninghamellaceae</taxon>
        <taxon>Hesseltinella</taxon>
    </lineage>
</organism>
<dbReference type="SUPFAM" id="SSF101391">
    <property type="entry name" value="Hsp90 co-chaperone CDC37"/>
    <property type="match status" value="1"/>
</dbReference>
<dbReference type="InterPro" id="IPR013874">
    <property type="entry name" value="Cdc37_Hsp90-bd"/>
</dbReference>
<dbReference type="EMBL" id="MCGT01000040">
    <property type="protein sequence ID" value="ORX45919.1"/>
    <property type="molecule type" value="Genomic_DNA"/>
</dbReference>
<protein>
    <recommendedName>
        <fullName evidence="5">Hsp90 chaperone protein kinase-targeting subunit</fullName>
    </recommendedName>
</protein>
<dbReference type="SMART" id="SM01069">
    <property type="entry name" value="CDC37_C"/>
    <property type="match status" value="1"/>
</dbReference>
<evidence type="ECO:0000256" key="3">
    <source>
        <dbReference type="ARBA" id="ARBA00022490"/>
    </source>
</evidence>
<dbReference type="AlphaFoldDB" id="A0A1X2G609"/>
<dbReference type="InterPro" id="IPR013873">
    <property type="entry name" value="Cdc37_C"/>
</dbReference>
<comment type="subcellular location">
    <subcellularLocation>
        <location evidence="1">Cytoplasm</location>
    </subcellularLocation>
</comment>
<name>A0A1X2G609_9FUNG</name>
<dbReference type="Pfam" id="PF08564">
    <property type="entry name" value="CDC37_C"/>
    <property type="match status" value="1"/>
</dbReference>
<dbReference type="GO" id="GO:0050821">
    <property type="term" value="P:protein stabilization"/>
    <property type="evidence" value="ECO:0007669"/>
    <property type="project" value="TreeGrafter"/>
</dbReference>
<evidence type="ECO:0000259" key="7">
    <source>
        <dbReference type="SMART" id="SM01069"/>
    </source>
</evidence>
<dbReference type="InterPro" id="IPR013855">
    <property type="entry name" value="Cdc37_N_dom"/>
</dbReference>
<comment type="caution">
    <text evidence="10">The sequence shown here is derived from an EMBL/GenBank/DDBJ whole genome shotgun (WGS) entry which is preliminary data.</text>
</comment>
<dbReference type="Pfam" id="PF03234">
    <property type="entry name" value="CDC37_N"/>
    <property type="match status" value="1"/>
</dbReference>
<proteinExistence type="inferred from homology"/>
<sequence>MPLDYSKWDKLELSDDSDIEVHPNVDKRSMIRWKQQAIHQERAERRAKMDELETVIPQQKRTIDQLQGLITTLEEQGVQAVLTSIREQQTKAREQGMATQQAKDGISLDQVFGAMIQQIETGLTQSDEATIKASLLDRLQQTLSTTQTMNKAAQAELDRLTNEANKKLTSENLFHETSNRTILNTASHSKPEKKTAKQKQTVVETLNPHAQMKDLTLKDQETQDIIEGDGEEADDEDDEELEDLTPTEMAFSKLEGFSPSYKFLQKHSELVSSKVHDQVMAAAFMAQLRGEDKYAKNCVVQALTLQYCGQLHSSRRNGVDLFFERMMGSNEQARRMFSDDVATTYEHLRNRCLAINEEQSGRATIQLQPVKEGSNDLTVRIPNTDDPELLNSEQGRHLLEVYESLPAGFRAALETAQLDKVNAALEDMNEDDGEYIVKVCAEYGFLDLSGDVIDETGREA</sequence>